<comment type="subcellular location">
    <subcellularLocation>
        <location evidence="3">Cytoplasm</location>
    </subcellularLocation>
</comment>
<dbReference type="Proteomes" id="UP000260680">
    <property type="component" value="Unassembled WGS sequence"/>
</dbReference>
<comment type="function">
    <text evidence="3">Nucleoside triphosphate pyrophosphatase that hydrolyzes dTTP and UTP. May have a dual role in cell division arrest and in preventing the incorporation of modified nucleotides into cellular nucleic acids.</text>
</comment>
<sequence length="198" mass="21709">MISDIKIVLASASPRRKELLNQVGLNPVIEPSGIEEIITTTIPEEAVIELSRQKAEDVAKNQLPGTVVIGADTVVAAEGKILGKPKTHEEAFEMIDSFQGKTHNVFTGVTLILCGENKMTVRSFAEQTDVHVYPMTQEEIRSYAEEDEPMDKAGAYGIQGRFAAFIKGIDGDYSNVVGLPVGRVYQELKKICEQEEKA</sequence>
<dbReference type="NCBIfam" id="TIGR00172">
    <property type="entry name" value="maf"/>
    <property type="match status" value="1"/>
</dbReference>
<name>A0A3E2NBS6_9FIRM</name>
<proteinExistence type="inferred from homology"/>
<organism evidence="5 6">
    <name type="scientific">Lacrimispora amygdalina</name>
    <dbReference type="NCBI Taxonomy" id="253257"/>
    <lineage>
        <taxon>Bacteria</taxon>
        <taxon>Bacillati</taxon>
        <taxon>Bacillota</taxon>
        <taxon>Clostridia</taxon>
        <taxon>Lachnospirales</taxon>
        <taxon>Lachnospiraceae</taxon>
        <taxon>Lacrimispora</taxon>
    </lineage>
</organism>
<dbReference type="EMBL" id="QOHO01000036">
    <property type="protein sequence ID" value="RFZ78465.1"/>
    <property type="molecule type" value="Genomic_DNA"/>
</dbReference>
<evidence type="ECO:0000256" key="1">
    <source>
        <dbReference type="ARBA" id="ARBA00001968"/>
    </source>
</evidence>
<feature type="active site" description="Proton acceptor" evidence="3">
    <location>
        <position position="72"/>
    </location>
</feature>
<accession>A0A3E2NBS6</accession>
<feature type="site" description="Important for substrate specificity" evidence="3">
    <location>
        <position position="159"/>
    </location>
</feature>
<dbReference type="GO" id="GO:0047429">
    <property type="term" value="F:nucleoside triphosphate diphosphatase activity"/>
    <property type="evidence" value="ECO:0007669"/>
    <property type="project" value="UniProtKB-EC"/>
</dbReference>
<evidence type="ECO:0000256" key="2">
    <source>
        <dbReference type="ARBA" id="ARBA00022801"/>
    </source>
</evidence>
<dbReference type="EMBL" id="BRPJ01000082">
    <property type="protein sequence ID" value="GLB31895.1"/>
    <property type="molecule type" value="Genomic_DNA"/>
</dbReference>
<reference evidence="4 7" key="2">
    <citation type="journal article" date="2024" name="Int. J. Syst. Evol. Microbiol.">
        <title>Lacrimispora brassicae sp. nov. isolated from fermented cabbage, and proposal of Clostridium indicum Gundawar et al. 2019 and Clostridium methoxybenzovorans Mechichi et al. 1999 as heterotypic synonyms of Lacrimispora amygdalina (Parshina et al. 2003) Haas and Blanchard 2020 and Lacrimispora indolis (McClung and McCoy 1957) Haas and Blanchard 2020, respectively.</title>
        <authorList>
            <person name="Kobayashi H."/>
            <person name="Tanizawa Y."/>
            <person name="Sakamoto M."/>
            <person name="Ohkuma M."/>
            <person name="Tohno M."/>
        </authorList>
    </citation>
    <scope>NUCLEOTIDE SEQUENCE [LARGE SCALE GENOMIC DNA]</scope>
    <source>
        <strain evidence="4 7">DSM 12857</strain>
    </source>
</reference>
<comment type="catalytic activity">
    <reaction evidence="3">
        <text>dTTP + H2O = dTMP + diphosphate + H(+)</text>
        <dbReference type="Rhea" id="RHEA:28534"/>
        <dbReference type="ChEBI" id="CHEBI:15377"/>
        <dbReference type="ChEBI" id="CHEBI:15378"/>
        <dbReference type="ChEBI" id="CHEBI:33019"/>
        <dbReference type="ChEBI" id="CHEBI:37568"/>
        <dbReference type="ChEBI" id="CHEBI:63528"/>
        <dbReference type="EC" id="3.6.1.9"/>
    </reaction>
</comment>
<dbReference type="GO" id="GO:0009117">
    <property type="term" value="P:nucleotide metabolic process"/>
    <property type="evidence" value="ECO:0007669"/>
    <property type="project" value="UniProtKB-KW"/>
</dbReference>
<protein>
    <recommendedName>
        <fullName evidence="3">dTTP/UTP pyrophosphatase</fullName>
        <shortName evidence="3">dTTPase/UTPase</shortName>
        <ecNumber evidence="3">3.6.1.9</ecNumber>
    </recommendedName>
    <alternativeName>
        <fullName evidence="3">Nucleoside triphosphate pyrophosphatase</fullName>
    </alternativeName>
    <alternativeName>
        <fullName evidence="3">Nucleotide pyrophosphatase</fullName>
        <shortName evidence="3">Nucleotide PPase</shortName>
    </alternativeName>
</protein>
<dbReference type="HAMAP" id="MF_00528">
    <property type="entry name" value="Maf"/>
    <property type="match status" value="1"/>
</dbReference>
<dbReference type="GO" id="GO:0005737">
    <property type="term" value="C:cytoplasm"/>
    <property type="evidence" value="ECO:0007669"/>
    <property type="project" value="UniProtKB-SubCell"/>
</dbReference>
<dbReference type="Proteomes" id="UP001419084">
    <property type="component" value="Unassembled WGS sequence"/>
</dbReference>
<comment type="similarity">
    <text evidence="3">Belongs to the Maf family. YhdE subfamily.</text>
</comment>
<keyword evidence="7" id="KW-1185">Reference proteome</keyword>
<feature type="site" description="Important for substrate specificity" evidence="3">
    <location>
        <position position="73"/>
    </location>
</feature>
<dbReference type="RefSeq" id="WP_117417442.1">
    <property type="nucleotide sequence ID" value="NZ_BRPJ01000082.1"/>
</dbReference>
<dbReference type="PANTHER" id="PTHR43213">
    <property type="entry name" value="BIFUNCTIONAL DTTP/UTP PYROPHOSPHATASE/METHYLTRANSFERASE PROTEIN-RELATED"/>
    <property type="match status" value="1"/>
</dbReference>
<dbReference type="InterPro" id="IPR029001">
    <property type="entry name" value="ITPase-like_fam"/>
</dbReference>
<dbReference type="Pfam" id="PF02545">
    <property type="entry name" value="Maf"/>
    <property type="match status" value="1"/>
</dbReference>
<dbReference type="AlphaFoldDB" id="A0A3E2NBS6"/>
<comment type="caution">
    <text evidence="5">The sequence shown here is derived from an EMBL/GenBank/DDBJ whole genome shotgun (WGS) entry which is preliminary data.</text>
</comment>
<evidence type="ECO:0000313" key="7">
    <source>
        <dbReference type="Proteomes" id="UP001419084"/>
    </source>
</evidence>
<feature type="site" description="Important for substrate specificity" evidence="3">
    <location>
        <position position="15"/>
    </location>
</feature>
<reference evidence="5 6" key="1">
    <citation type="submission" date="2018-07" db="EMBL/GenBank/DDBJ databases">
        <title>New species, Clostridium PI-S10-A1B.</title>
        <authorList>
            <person name="Krishna G."/>
            <person name="Summeta K."/>
            <person name="Shikha S."/>
            <person name="Prabhu P.B."/>
            <person name="Suresh K."/>
        </authorList>
    </citation>
    <scope>NUCLEOTIDE SEQUENCE [LARGE SCALE GENOMIC DNA]</scope>
    <source>
        <strain evidence="5 6">PI-S10-A1B</strain>
    </source>
</reference>
<comment type="catalytic activity">
    <reaction evidence="3">
        <text>UTP + H2O = UMP + diphosphate + H(+)</text>
        <dbReference type="Rhea" id="RHEA:29395"/>
        <dbReference type="ChEBI" id="CHEBI:15377"/>
        <dbReference type="ChEBI" id="CHEBI:15378"/>
        <dbReference type="ChEBI" id="CHEBI:33019"/>
        <dbReference type="ChEBI" id="CHEBI:46398"/>
        <dbReference type="ChEBI" id="CHEBI:57865"/>
        <dbReference type="EC" id="3.6.1.9"/>
    </reaction>
</comment>
<comment type="cofactor">
    <cofactor evidence="1 3">
        <name>a divalent metal cation</name>
        <dbReference type="ChEBI" id="CHEBI:60240"/>
    </cofactor>
</comment>
<keyword evidence="3" id="KW-0963">Cytoplasm</keyword>
<dbReference type="Gene3D" id="3.90.950.10">
    <property type="match status" value="1"/>
</dbReference>
<dbReference type="CDD" id="cd00555">
    <property type="entry name" value="Maf"/>
    <property type="match status" value="1"/>
</dbReference>
<dbReference type="PIRSF" id="PIRSF006305">
    <property type="entry name" value="Maf"/>
    <property type="match status" value="1"/>
</dbReference>
<comment type="caution">
    <text evidence="3">Lacks conserved residue(s) required for the propagation of feature annotation.</text>
</comment>
<evidence type="ECO:0000313" key="5">
    <source>
        <dbReference type="EMBL" id="RFZ78465.1"/>
    </source>
</evidence>
<gene>
    <name evidence="4" type="primary">maf</name>
    <name evidence="5" type="ORF">DS742_13125</name>
    <name evidence="4" type="ORF">LAD12857_38180</name>
</gene>
<dbReference type="InterPro" id="IPR003697">
    <property type="entry name" value="Maf-like"/>
</dbReference>
<keyword evidence="2 3" id="KW-0378">Hydrolase</keyword>
<dbReference type="SUPFAM" id="SSF52972">
    <property type="entry name" value="ITPase-like"/>
    <property type="match status" value="1"/>
</dbReference>
<keyword evidence="3" id="KW-0546">Nucleotide metabolism</keyword>
<dbReference type="OrthoDB" id="9807767at2"/>
<evidence type="ECO:0000313" key="6">
    <source>
        <dbReference type="Proteomes" id="UP000260680"/>
    </source>
</evidence>
<evidence type="ECO:0000256" key="3">
    <source>
        <dbReference type="HAMAP-Rule" id="MF_00528"/>
    </source>
</evidence>
<dbReference type="PANTHER" id="PTHR43213:SF5">
    <property type="entry name" value="BIFUNCTIONAL DTTP_UTP PYROPHOSPHATASE_METHYLTRANSFERASE PROTEIN-RELATED"/>
    <property type="match status" value="1"/>
</dbReference>
<evidence type="ECO:0000313" key="4">
    <source>
        <dbReference type="EMBL" id="GLB31895.1"/>
    </source>
</evidence>
<dbReference type="EC" id="3.6.1.9" evidence="3"/>